<evidence type="ECO:0000256" key="5">
    <source>
        <dbReference type="ARBA" id="ARBA00022840"/>
    </source>
</evidence>
<dbReference type="EMBL" id="BNJK01000001">
    <property type="protein sequence ID" value="GHO95348.1"/>
    <property type="molecule type" value="Genomic_DNA"/>
</dbReference>
<keyword evidence="7" id="KW-0812">Transmembrane</keyword>
<sequence>MIDDVKHAGGNTSDVGRIGEQSGNYRLNKLLGRGGFAEVYLGEHIYLKTPAAIKIVHQRLSGDALEQFLTEARTVARLTHPHIVHILEFGMEGETPYLVMSYAPYGSLRQQHPRGSILPVELIISYVGQAALALQYAHNQRIIHRDIKPENMLLGENRILMLSDFGLAMQMHQLTSTPTHRIGAQEEMIGTTTYMAPELFESRPCEASDQYALGVVVYEWFSGSPPFVGSDVAVVRQHIYAAPQPLRSKVPTLSPAIEQVVMKALAKDPQARFASVQEFATALKNACLAPGRVTSRPLSSFAPSGPLKTNPPRLRSGEHASETVVDLVPGAAVPTAQSGTTYFWERLSQLQQKLSRRQMIVGGAGLVAAVGLTSFGAWSLIHALSGASQGRPGKTLPVTRHQTATVAPATPTPGVTQKIINTISSRPSASAGPVGHLDLFARGGDNALWHRAYSAGWQAWESLGARSRMIL</sequence>
<dbReference type="Proteomes" id="UP000597444">
    <property type="component" value="Unassembled WGS sequence"/>
</dbReference>
<dbReference type="PROSITE" id="PS00108">
    <property type="entry name" value="PROTEIN_KINASE_ST"/>
    <property type="match status" value="1"/>
</dbReference>
<reference evidence="9" key="1">
    <citation type="submission" date="2020-10" db="EMBL/GenBank/DDBJ databases">
        <title>Taxonomic study of unclassified bacteria belonging to the class Ktedonobacteria.</title>
        <authorList>
            <person name="Yabe S."/>
            <person name="Wang C.M."/>
            <person name="Zheng Y."/>
            <person name="Sakai Y."/>
            <person name="Cavaletti L."/>
            <person name="Monciardini P."/>
            <person name="Donadio S."/>
        </authorList>
    </citation>
    <scope>NUCLEOTIDE SEQUENCE</scope>
    <source>
        <strain evidence="9">ID150040</strain>
    </source>
</reference>
<evidence type="ECO:0000256" key="7">
    <source>
        <dbReference type="SAM" id="Phobius"/>
    </source>
</evidence>
<dbReference type="GO" id="GO:0005524">
    <property type="term" value="F:ATP binding"/>
    <property type="evidence" value="ECO:0007669"/>
    <property type="project" value="UniProtKB-UniRule"/>
</dbReference>
<dbReference type="GO" id="GO:0004674">
    <property type="term" value="F:protein serine/threonine kinase activity"/>
    <property type="evidence" value="ECO:0007669"/>
    <property type="project" value="UniProtKB-EC"/>
</dbReference>
<dbReference type="PANTHER" id="PTHR43289:SF6">
    <property type="entry name" value="SERINE_THREONINE-PROTEIN KINASE NEKL-3"/>
    <property type="match status" value="1"/>
</dbReference>
<dbReference type="InterPro" id="IPR017441">
    <property type="entry name" value="Protein_kinase_ATP_BS"/>
</dbReference>
<evidence type="ECO:0000256" key="2">
    <source>
        <dbReference type="ARBA" id="ARBA00022679"/>
    </source>
</evidence>
<keyword evidence="7" id="KW-0472">Membrane</keyword>
<dbReference type="AlphaFoldDB" id="A0A8J3N4C7"/>
<evidence type="ECO:0000256" key="4">
    <source>
        <dbReference type="ARBA" id="ARBA00022777"/>
    </source>
</evidence>
<dbReference type="InterPro" id="IPR000719">
    <property type="entry name" value="Prot_kinase_dom"/>
</dbReference>
<feature type="transmembrane region" description="Helical" evidence="7">
    <location>
        <begin position="359"/>
        <end position="381"/>
    </location>
</feature>
<keyword evidence="5 6" id="KW-0067">ATP-binding</keyword>
<name>A0A8J3N4C7_9CHLR</name>
<keyword evidence="4" id="KW-0418">Kinase</keyword>
<evidence type="ECO:0000259" key="8">
    <source>
        <dbReference type="PROSITE" id="PS50011"/>
    </source>
</evidence>
<gene>
    <name evidence="9" type="ORF">KSF_053960</name>
</gene>
<dbReference type="InterPro" id="IPR008271">
    <property type="entry name" value="Ser/Thr_kinase_AS"/>
</dbReference>
<keyword evidence="3 6" id="KW-0547">Nucleotide-binding</keyword>
<dbReference type="PROSITE" id="PS50011">
    <property type="entry name" value="PROTEIN_KINASE_DOM"/>
    <property type="match status" value="1"/>
</dbReference>
<dbReference type="Gene3D" id="3.30.200.20">
    <property type="entry name" value="Phosphorylase Kinase, domain 1"/>
    <property type="match status" value="1"/>
</dbReference>
<organism evidence="9 10">
    <name type="scientific">Reticulibacter mediterranei</name>
    <dbReference type="NCBI Taxonomy" id="2778369"/>
    <lineage>
        <taxon>Bacteria</taxon>
        <taxon>Bacillati</taxon>
        <taxon>Chloroflexota</taxon>
        <taxon>Ktedonobacteria</taxon>
        <taxon>Ktedonobacterales</taxon>
        <taxon>Reticulibacteraceae</taxon>
        <taxon>Reticulibacter</taxon>
    </lineage>
</organism>
<keyword evidence="7" id="KW-1133">Transmembrane helix</keyword>
<evidence type="ECO:0000256" key="1">
    <source>
        <dbReference type="ARBA" id="ARBA00012513"/>
    </source>
</evidence>
<dbReference type="InterPro" id="IPR011009">
    <property type="entry name" value="Kinase-like_dom_sf"/>
</dbReference>
<dbReference type="PROSITE" id="PS00107">
    <property type="entry name" value="PROTEIN_KINASE_ATP"/>
    <property type="match status" value="1"/>
</dbReference>
<evidence type="ECO:0000313" key="10">
    <source>
        <dbReference type="Proteomes" id="UP000597444"/>
    </source>
</evidence>
<keyword evidence="10" id="KW-1185">Reference proteome</keyword>
<dbReference type="EC" id="2.7.11.1" evidence="1"/>
<proteinExistence type="predicted"/>
<protein>
    <recommendedName>
        <fullName evidence="1">non-specific serine/threonine protein kinase</fullName>
        <ecNumber evidence="1">2.7.11.1</ecNumber>
    </recommendedName>
</protein>
<evidence type="ECO:0000313" key="9">
    <source>
        <dbReference type="EMBL" id="GHO95348.1"/>
    </source>
</evidence>
<dbReference type="Gene3D" id="1.10.510.10">
    <property type="entry name" value="Transferase(Phosphotransferase) domain 1"/>
    <property type="match status" value="1"/>
</dbReference>
<dbReference type="RefSeq" id="WP_220206033.1">
    <property type="nucleotide sequence ID" value="NZ_BNJK01000001.1"/>
</dbReference>
<dbReference type="SMART" id="SM00220">
    <property type="entry name" value="S_TKc"/>
    <property type="match status" value="1"/>
</dbReference>
<feature type="domain" description="Protein kinase" evidence="8">
    <location>
        <begin position="25"/>
        <end position="288"/>
    </location>
</feature>
<dbReference type="CDD" id="cd14014">
    <property type="entry name" value="STKc_PknB_like"/>
    <property type="match status" value="1"/>
</dbReference>
<comment type="caution">
    <text evidence="9">The sequence shown here is derived from an EMBL/GenBank/DDBJ whole genome shotgun (WGS) entry which is preliminary data.</text>
</comment>
<feature type="binding site" evidence="6">
    <location>
        <position position="54"/>
    </location>
    <ligand>
        <name>ATP</name>
        <dbReference type="ChEBI" id="CHEBI:30616"/>
    </ligand>
</feature>
<dbReference type="PANTHER" id="PTHR43289">
    <property type="entry name" value="MITOGEN-ACTIVATED PROTEIN KINASE KINASE KINASE 20-RELATED"/>
    <property type="match status" value="1"/>
</dbReference>
<dbReference type="Pfam" id="PF00069">
    <property type="entry name" value="Pkinase"/>
    <property type="match status" value="1"/>
</dbReference>
<accession>A0A8J3N4C7</accession>
<keyword evidence="2" id="KW-0808">Transferase</keyword>
<evidence type="ECO:0000256" key="6">
    <source>
        <dbReference type="PROSITE-ProRule" id="PRU10141"/>
    </source>
</evidence>
<dbReference type="SUPFAM" id="SSF56112">
    <property type="entry name" value="Protein kinase-like (PK-like)"/>
    <property type="match status" value="1"/>
</dbReference>
<evidence type="ECO:0000256" key="3">
    <source>
        <dbReference type="ARBA" id="ARBA00022741"/>
    </source>
</evidence>